<reference evidence="6 7" key="1">
    <citation type="submission" date="2020-08" db="EMBL/GenBank/DDBJ databases">
        <title>Genomic Encyclopedia of Type Strains, Phase IV (KMG-IV): sequencing the most valuable type-strain genomes for metagenomic binning, comparative biology and taxonomic classification.</title>
        <authorList>
            <person name="Goeker M."/>
        </authorList>
    </citation>
    <scope>NUCLEOTIDE SEQUENCE [LARGE SCALE GENOMIC DNA]</scope>
    <source>
        <strain evidence="6 7">DSM 25024</strain>
    </source>
</reference>
<evidence type="ECO:0000256" key="4">
    <source>
        <dbReference type="SAM" id="SignalP"/>
    </source>
</evidence>
<keyword evidence="7" id="KW-1185">Reference proteome</keyword>
<feature type="signal peptide" evidence="4">
    <location>
        <begin position="1"/>
        <end position="31"/>
    </location>
</feature>
<dbReference type="Proteomes" id="UP000531216">
    <property type="component" value="Unassembled WGS sequence"/>
</dbReference>
<dbReference type="Gene3D" id="3.40.190.10">
    <property type="entry name" value="Periplasmic binding protein-like II"/>
    <property type="match status" value="1"/>
</dbReference>
<dbReference type="GO" id="GO:0042884">
    <property type="term" value="P:microcin transport"/>
    <property type="evidence" value="ECO:0007669"/>
    <property type="project" value="TreeGrafter"/>
</dbReference>
<dbReference type="EMBL" id="JACIDO010000001">
    <property type="protein sequence ID" value="MBB3934877.1"/>
    <property type="molecule type" value="Genomic_DNA"/>
</dbReference>
<feature type="chain" id="PRO_5030792182" evidence="4">
    <location>
        <begin position="32"/>
        <end position="620"/>
    </location>
</feature>
<dbReference type="GO" id="GO:0030288">
    <property type="term" value="C:outer membrane-bounded periplasmic space"/>
    <property type="evidence" value="ECO:0007669"/>
    <property type="project" value="TreeGrafter"/>
</dbReference>
<feature type="domain" description="Solute-binding protein family 5" evidence="5">
    <location>
        <begin position="118"/>
        <end position="530"/>
    </location>
</feature>
<evidence type="ECO:0000256" key="1">
    <source>
        <dbReference type="ARBA" id="ARBA00004418"/>
    </source>
</evidence>
<dbReference type="GO" id="GO:0043190">
    <property type="term" value="C:ATP-binding cassette (ABC) transporter complex"/>
    <property type="evidence" value="ECO:0007669"/>
    <property type="project" value="InterPro"/>
</dbReference>
<comment type="caution">
    <text evidence="6">The sequence shown here is derived from an EMBL/GenBank/DDBJ whole genome shotgun (WGS) entry which is preliminary data.</text>
</comment>
<organism evidence="6 7">
    <name type="scientific">Aureimonas phyllosphaerae</name>
    <dbReference type="NCBI Taxonomy" id="1166078"/>
    <lineage>
        <taxon>Bacteria</taxon>
        <taxon>Pseudomonadati</taxon>
        <taxon>Pseudomonadota</taxon>
        <taxon>Alphaproteobacteria</taxon>
        <taxon>Hyphomicrobiales</taxon>
        <taxon>Aurantimonadaceae</taxon>
        <taxon>Aureimonas</taxon>
    </lineage>
</organism>
<sequence>MTFGRMASNRRLRLISAALCLLVLGSPAREAAAEPRHAIAMQGEPKLPVGFDHFPYADPSAPKGGRMVYGVFGDFDNLNPVSVRGALTTARGIFGDQEFGNLVYEPLMQRSMDEAFTLYPLIAKTVETDDERTFVEFQLDPAARFSDGRRIRPQDVIATADLLKVQGSVRPQYSNWLSKVAKVELAGQNGVRFTFNEKADRELPLLLAGLPVLPEDAFDATTITQTTTKPPIGSGPYLVDRVEPGQRITYRRNPDYWAKDLATKRGLDNYDEIVVEYYRDQNAQFEAFKKGLSSVYLYQQPNPRHWRTAYNFPAVAEGKVIKDVFPNGRPANLNAFFFNARRPMFSDPQVRRALGMVFDFEWANANLFYDAYTRMSGYFDNSELSSIGRPADALEQELLAPYAGRIDPAVMDGRFRQPVADGTGADRTVLREAFDLLQSLGYRLEGTRMVTPDGAPVAFEILVQSTDQQRISLAWARTLSRIGVTATVRQVDDAQYQKRKQSFDYDVLISAFSGTLSPGAEQINRWGSAAKDRPGSFNYAGVANPAVDALIAKMVAARSREDFVSSVRAYDRLLISGFYVVPLYYVPEQWMARWSTVHHPTVTPLTGYYLPAFWIADEKS</sequence>
<dbReference type="GO" id="GO:1904680">
    <property type="term" value="F:peptide transmembrane transporter activity"/>
    <property type="evidence" value="ECO:0007669"/>
    <property type="project" value="TreeGrafter"/>
</dbReference>
<evidence type="ECO:0000313" key="6">
    <source>
        <dbReference type="EMBL" id="MBB3934877.1"/>
    </source>
</evidence>
<name>A0A7W6FUC6_9HYPH</name>
<dbReference type="InterPro" id="IPR039424">
    <property type="entry name" value="SBP_5"/>
</dbReference>
<protein>
    <submittedName>
        <fullName evidence="6">Peptide/nickel transport system substrate-binding protein</fullName>
    </submittedName>
</protein>
<dbReference type="PANTHER" id="PTHR30290:SF64">
    <property type="entry name" value="ABC TRANSPORTER PERIPLASMIC BINDING PROTEIN"/>
    <property type="match status" value="1"/>
</dbReference>
<evidence type="ECO:0000256" key="2">
    <source>
        <dbReference type="ARBA" id="ARBA00005695"/>
    </source>
</evidence>
<gene>
    <name evidence="6" type="ORF">GGR05_000988</name>
</gene>
<keyword evidence="3 4" id="KW-0732">Signal</keyword>
<dbReference type="SUPFAM" id="SSF53850">
    <property type="entry name" value="Periplasmic binding protein-like II"/>
    <property type="match status" value="1"/>
</dbReference>
<dbReference type="GO" id="GO:0015833">
    <property type="term" value="P:peptide transport"/>
    <property type="evidence" value="ECO:0007669"/>
    <property type="project" value="TreeGrafter"/>
</dbReference>
<dbReference type="PIRSF" id="PIRSF002741">
    <property type="entry name" value="MppA"/>
    <property type="match status" value="1"/>
</dbReference>
<dbReference type="InterPro" id="IPR030678">
    <property type="entry name" value="Peptide/Ni-bd"/>
</dbReference>
<dbReference type="RefSeq" id="WP_244546029.1">
    <property type="nucleotide sequence ID" value="NZ_FOOA01000013.1"/>
</dbReference>
<dbReference type="Pfam" id="PF00496">
    <property type="entry name" value="SBP_bac_5"/>
    <property type="match status" value="1"/>
</dbReference>
<accession>A0A7W6FUC6</accession>
<comment type="subcellular location">
    <subcellularLocation>
        <location evidence="1">Periplasm</location>
    </subcellularLocation>
</comment>
<dbReference type="AlphaFoldDB" id="A0A7W6FUC6"/>
<evidence type="ECO:0000256" key="3">
    <source>
        <dbReference type="ARBA" id="ARBA00022729"/>
    </source>
</evidence>
<evidence type="ECO:0000259" key="5">
    <source>
        <dbReference type="Pfam" id="PF00496"/>
    </source>
</evidence>
<evidence type="ECO:0000313" key="7">
    <source>
        <dbReference type="Proteomes" id="UP000531216"/>
    </source>
</evidence>
<comment type="similarity">
    <text evidence="2">Belongs to the bacterial solute-binding protein 5 family.</text>
</comment>
<dbReference type="PANTHER" id="PTHR30290">
    <property type="entry name" value="PERIPLASMIC BINDING COMPONENT OF ABC TRANSPORTER"/>
    <property type="match status" value="1"/>
</dbReference>
<dbReference type="InterPro" id="IPR000914">
    <property type="entry name" value="SBP_5_dom"/>
</dbReference>
<dbReference type="Gene3D" id="3.10.105.10">
    <property type="entry name" value="Dipeptide-binding Protein, Domain 3"/>
    <property type="match status" value="1"/>
</dbReference>
<proteinExistence type="inferred from homology"/>
<dbReference type="CDD" id="cd08497">
    <property type="entry name" value="MbnE-like"/>
    <property type="match status" value="1"/>
</dbReference>